<dbReference type="Pfam" id="PF21274">
    <property type="entry name" value="Rng_hyd_C"/>
    <property type="match status" value="1"/>
</dbReference>
<comment type="cofactor">
    <cofactor evidence="1">
        <name>FAD</name>
        <dbReference type="ChEBI" id="CHEBI:57692"/>
    </cofactor>
</comment>
<keyword evidence="3" id="KW-0274">FAD</keyword>
<dbReference type="SUPFAM" id="SSF51905">
    <property type="entry name" value="FAD/NAD(P)-binding domain"/>
    <property type="match status" value="1"/>
</dbReference>
<feature type="domain" description="FAD-binding" evidence="4">
    <location>
        <begin position="5"/>
        <end position="344"/>
    </location>
</feature>
<sequence>MSVEYGVAIVGGGPVGMLLAAELTLQGVRPVVLERLPEPTWQSKAGTLHARTAQMLERRGLLDAVGGIGGRRVDRRPPDRPFAFHFGLMFDLDLAKLDLEGPAHVGAPQAWAEHVFFERATSLGAEVRRGHELVGLDDRGDHVALEIAGPDGRYTLTASWVVGADGARSATRKLAGIPFAGKGATVAALMGDVRLLDPYDVPWGWTRTPRGWVQFYVHPAGLSRVSTYDWSGPHADRRAPVTLDELRASVERIAGFPVRMTDPAQLTRYGDAALQAEVYRKGRVLLAGDAAHVHFPAGGQGVNTGLQDAFNLGWKLAAEVNGWAPPGLLDTYHSERHPVAARVLWNVSAQMALMNPDPSVDPLRELFTDLMHLDEVNAYLGNMISGLDIRYDVGVPGAGHLAPNAALKVGDQTHRLADLLRPAFPILLDLADRPDLRDAAAPWSERVAIVTAVSESPLGADALLIRPDGHVAWLGDRPSRLQAALTRWFGTP</sequence>
<dbReference type="PRINTS" id="PR00420">
    <property type="entry name" value="RNGMNOXGNASE"/>
</dbReference>
<evidence type="ECO:0000256" key="3">
    <source>
        <dbReference type="ARBA" id="ARBA00022827"/>
    </source>
</evidence>
<protein>
    <submittedName>
        <fullName evidence="5">Polyketide oxidase</fullName>
    </submittedName>
</protein>
<dbReference type="Pfam" id="PF01494">
    <property type="entry name" value="FAD_binding_3"/>
    <property type="match status" value="1"/>
</dbReference>
<dbReference type="Gene3D" id="3.30.70.2450">
    <property type="match status" value="1"/>
</dbReference>
<evidence type="ECO:0000259" key="4">
    <source>
        <dbReference type="Pfam" id="PF01494"/>
    </source>
</evidence>
<proteinExistence type="predicted"/>
<accession>A0A3A4ACV8</accession>
<dbReference type="Gene3D" id="3.50.50.60">
    <property type="entry name" value="FAD/NAD(P)-binding domain"/>
    <property type="match status" value="1"/>
</dbReference>
<dbReference type="AlphaFoldDB" id="A0A3A4ACV8"/>
<comment type="caution">
    <text evidence="5">The sequence shown here is derived from an EMBL/GenBank/DDBJ whole genome shotgun (WGS) entry which is preliminary data.</text>
</comment>
<dbReference type="InterPro" id="IPR036188">
    <property type="entry name" value="FAD/NAD-bd_sf"/>
</dbReference>
<reference evidence="5 6" key="1">
    <citation type="submission" date="2018-09" db="EMBL/GenBank/DDBJ databases">
        <title>YIM 75507 draft genome.</title>
        <authorList>
            <person name="Tang S."/>
            <person name="Feng Y."/>
        </authorList>
    </citation>
    <scope>NUCLEOTIDE SEQUENCE [LARGE SCALE GENOMIC DNA]</scope>
    <source>
        <strain evidence="5 6">YIM 75507</strain>
    </source>
</reference>
<evidence type="ECO:0000256" key="2">
    <source>
        <dbReference type="ARBA" id="ARBA00022630"/>
    </source>
</evidence>
<evidence type="ECO:0000256" key="1">
    <source>
        <dbReference type="ARBA" id="ARBA00001974"/>
    </source>
</evidence>
<dbReference type="GO" id="GO:0016709">
    <property type="term" value="F:oxidoreductase activity, acting on paired donors, with incorporation or reduction of molecular oxygen, NAD(P)H as one donor, and incorporation of one atom of oxygen"/>
    <property type="evidence" value="ECO:0007669"/>
    <property type="project" value="UniProtKB-ARBA"/>
</dbReference>
<dbReference type="PANTHER" id="PTHR43004:SF19">
    <property type="entry name" value="BINDING MONOOXYGENASE, PUTATIVE (JCVI)-RELATED"/>
    <property type="match status" value="1"/>
</dbReference>
<organism evidence="5 6">
    <name type="scientific">Bailinhaonella thermotolerans</name>
    <dbReference type="NCBI Taxonomy" id="1070861"/>
    <lineage>
        <taxon>Bacteria</taxon>
        <taxon>Bacillati</taxon>
        <taxon>Actinomycetota</taxon>
        <taxon>Actinomycetes</taxon>
        <taxon>Streptosporangiales</taxon>
        <taxon>Streptosporangiaceae</taxon>
        <taxon>Bailinhaonella</taxon>
    </lineage>
</organism>
<dbReference type="EMBL" id="QZEY01000015">
    <property type="protein sequence ID" value="RJL24434.1"/>
    <property type="molecule type" value="Genomic_DNA"/>
</dbReference>
<dbReference type="InterPro" id="IPR002938">
    <property type="entry name" value="FAD-bd"/>
</dbReference>
<evidence type="ECO:0000313" key="6">
    <source>
        <dbReference type="Proteomes" id="UP000265768"/>
    </source>
</evidence>
<dbReference type="Gene3D" id="3.40.30.120">
    <property type="match status" value="1"/>
</dbReference>
<name>A0A3A4ACV8_9ACTN</name>
<dbReference type="RefSeq" id="WP_119929810.1">
    <property type="nucleotide sequence ID" value="NZ_QZEY01000015.1"/>
</dbReference>
<keyword evidence="2" id="KW-0285">Flavoprotein</keyword>
<dbReference type="GO" id="GO:0071949">
    <property type="term" value="F:FAD binding"/>
    <property type="evidence" value="ECO:0007669"/>
    <property type="project" value="InterPro"/>
</dbReference>
<dbReference type="OrthoDB" id="8670884at2"/>
<gene>
    <name evidence="5" type="ORF">D5H75_29305</name>
</gene>
<dbReference type="Proteomes" id="UP000265768">
    <property type="component" value="Unassembled WGS sequence"/>
</dbReference>
<keyword evidence="6" id="KW-1185">Reference proteome</keyword>
<dbReference type="PANTHER" id="PTHR43004">
    <property type="entry name" value="TRK SYSTEM POTASSIUM UPTAKE PROTEIN"/>
    <property type="match status" value="1"/>
</dbReference>
<dbReference type="InterPro" id="IPR050641">
    <property type="entry name" value="RIFMO-like"/>
</dbReference>
<evidence type="ECO:0000313" key="5">
    <source>
        <dbReference type="EMBL" id="RJL24434.1"/>
    </source>
</evidence>